<dbReference type="SUPFAM" id="SSF141371">
    <property type="entry name" value="PilZ domain-like"/>
    <property type="match status" value="1"/>
</dbReference>
<dbReference type="InterPro" id="IPR009875">
    <property type="entry name" value="PilZ_domain"/>
</dbReference>
<gene>
    <name evidence="2" type="ORF">LCGC14_2779940</name>
</gene>
<evidence type="ECO:0000259" key="1">
    <source>
        <dbReference type="Pfam" id="PF07238"/>
    </source>
</evidence>
<dbReference type="EMBL" id="LAZR01051619">
    <property type="protein sequence ID" value="KKK84777.1"/>
    <property type="molecule type" value="Genomic_DNA"/>
</dbReference>
<feature type="domain" description="PilZ" evidence="1">
    <location>
        <begin position="38"/>
        <end position="112"/>
    </location>
</feature>
<dbReference type="Gene3D" id="2.40.10.220">
    <property type="entry name" value="predicted glycosyltransferase like domains"/>
    <property type="match status" value="1"/>
</dbReference>
<protein>
    <recommendedName>
        <fullName evidence="1">PilZ domain-containing protein</fullName>
    </recommendedName>
</protein>
<dbReference type="AlphaFoldDB" id="A0A0F8YTK3"/>
<reference evidence="2" key="1">
    <citation type="journal article" date="2015" name="Nature">
        <title>Complex archaea that bridge the gap between prokaryotes and eukaryotes.</title>
        <authorList>
            <person name="Spang A."/>
            <person name="Saw J.H."/>
            <person name="Jorgensen S.L."/>
            <person name="Zaremba-Niedzwiedzka K."/>
            <person name="Martijn J."/>
            <person name="Lind A.E."/>
            <person name="van Eijk R."/>
            <person name="Schleper C."/>
            <person name="Guy L."/>
            <person name="Ettema T.J."/>
        </authorList>
    </citation>
    <scope>NUCLEOTIDE SEQUENCE</scope>
</reference>
<sequence length="114" mass="13125">MYQFGICYNFIKFDSLYILNISTNARHKIRKGYMTTKDKRQHVRHAAHIPVDFSVQGRFYDGVIKNISKGGVFIKTSGRFSVGQDISFYFGKENMDGTIVWVHPQGIGVKFEKP</sequence>
<evidence type="ECO:0000313" key="2">
    <source>
        <dbReference type="EMBL" id="KKK84777.1"/>
    </source>
</evidence>
<dbReference type="GO" id="GO:0035438">
    <property type="term" value="F:cyclic-di-GMP binding"/>
    <property type="evidence" value="ECO:0007669"/>
    <property type="project" value="InterPro"/>
</dbReference>
<proteinExistence type="predicted"/>
<comment type="caution">
    <text evidence="2">The sequence shown here is derived from an EMBL/GenBank/DDBJ whole genome shotgun (WGS) entry which is preliminary data.</text>
</comment>
<accession>A0A0F8YTK3</accession>
<organism evidence="2">
    <name type="scientific">marine sediment metagenome</name>
    <dbReference type="NCBI Taxonomy" id="412755"/>
    <lineage>
        <taxon>unclassified sequences</taxon>
        <taxon>metagenomes</taxon>
        <taxon>ecological metagenomes</taxon>
    </lineage>
</organism>
<dbReference type="Pfam" id="PF07238">
    <property type="entry name" value="PilZ"/>
    <property type="match status" value="1"/>
</dbReference>
<name>A0A0F8YTK3_9ZZZZ</name>